<dbReference type="InterPro" id="IPR008250">
    <property type="entry name" value="ATPase_P-typ_transduc_dom_A_sf"/>
</dbReference>
<keyword evidence="4" id="KW-0067">ATP-binding</keyword>
<dbReference type="STRING" id="75913.A0A0K0FRG6"/>
<dbReference type="Proteomes" id="UP000035680">
    <property type="component" value="Unassembled WGS sequence"/>
</dbReference>
<reference evidence="9" key="2">
    <citation type="submission" date="2015-08" db="UniProtKB">
        <authorList>
            <consortium name="WormBaseParasite"/>
        </authorList>
    </citation>
    <scope>IDENTIFICATION</scope>
</reference>
<dbReference type="AlphaFoldDB" id="A0A0K0FRG6"/>
<keyword evidence="3" id="KW-0547">Nucleotide-binding</keyword>
<evidence type="ECO:0000256" key="6">
    <source>
        <dbReference type="ARBA" id="ARBA00022967"/>
    </source>
</evidence>
<dbReference type="Pfam" id="PF00122">
    <property type="entry name" value="E1-E2_ATPase"/>
    <property type="match status" value="1"/>
</dbReference>
<feature type="domain" description="P-type ATPase A" evidence="7">
    <location>
        <begin position="27"/>
        <end position="87"/>
    </location>
</feature>
<proteinExistence type="predicted"/>
<dbReference type="GO" id="GO:0006874">
    <property type="term" value="P:intracellular calcium ion homeostasis"/>
    <property type="evidence" value="ECO:0007669"/>
    <property type="project" value="TreeGrafter"/>
</dbReference>
<dbReference type="GO" id="GO:0019829">
    <property type="term" value="F:ATPase-coupled monoatomic cation transmembrane transporter activity"/>
    <property type="evidence" value="ECO:0007669"/>
    <property type="project" value="TreeGrafter"/>
</dbReference>
<dbReference type="GO" id="GO:0005789">
    <property type="term" value="C:endoplasmic reticulum membrane"/>
    <property type="evidence" value="ECO:0007669"/>
    <property type="project" value="TreeGrafter"/>
</dbReference>
<dbReference type="InterPro" id="IPR059000">
    <property type="entry name" value="ATPase_P-type_domA"/>
</dbReference>
<evidence type="ECO:0000259" key="7">
    <source>
        <dbReference type="Pfam" id="PF00122"/>
    </source>
</evidence>
<keyword evidence="8" id="KW-1185">Reference proteome</keyword>
<dbReference type="GO" id="GO:0046872">
    <property type="term" value="F:metal ion binding"/>
    <property type="evidence" value="ECO:0007669"/>
    <property type="project" value="UniProtKB-KW"/>
</dbReference>
<dbReference type="PANTHER" id="PTHR45630">
    <property type="entry name" value="CATION-TRANSPORTING ATPASE-RELATED"/>
    <property type="match status" value="1"/>
</dbReference>
<organism evidence="8 9">
    <name type="scientific">Strongyloides venezuelensis</name>
    <name type="common">Threadworm</name>
    <dbReference type="NCBI Taxonomy" id="75913"/>
    <lineage>
        <taxon>Eukaryota</taxon>
        <taxon>Metazoa</taxon>
        <taxon>Ecdysozoa</taxon>
        <taxon>Nematoda</taxon>
        <taxon>Chromadorea</taxon>
        <taxon>Rhabditida</taxon>
        <taxon>Tylenchina</taxon>
        <taxon>Panagrolaimomorpha</taxon>
        <taxon>Strongyloidoidea</taxon>
        <taxon>Strongyloididae</taxon>
        <taxon>Strongyloides</taxon>
    </lineage>
</organism>
<dbReference type="GO" id="GO:0015662">
    <property type="term" value="F:P-type ion transporter activity"/>
    <property type="evidence" value="ECO:0007669"/>
    <property type="project" value="TreeGrafter"/>
</dbReference>
<accession>A0A0K0FRG6</accession>
<dbReference type="SUPFAM" id="SSF81653">
    <property type="entry name" value="Calcium ATPase, transduction domain A"/>
    <property type="match status" value="1"/>
</dbReference>
<dbReference type="WBParaSite" id="SVE_1249600.1">
    <property type="protein sequence ID" value="SVE_1249600.1"/>
    <property type="gene ID" value="SVE_1249600"/>
</dbReference>
<evidence type="ECO:0000256" key="5">
    <source>
        <dbReference type="ARBA" id="ARBA00022842"/>
    </source>
</evidence>
<dbReference type="Gene3D" id="2.70.150.10">
    <property type="entry name" value="Calcium-transporting ATPase, cytoplasmic transduction domain A"/>
    <property type="match status" value="1"/>
</dbReference>
<evidence type="ECO:0000256" key="3">
    <source>
        <dbReference type="ARBA" id="ARBA00022741"/>
    </source>
</evidence>
<evidence type="ECO:0000313" key="9">
    <source>
        <dbReference type="WBParaSite" id="SVE_1249600.1"/>
    </source>
</evidence>
<evidence type="ECO:0000256" key="2">
    <source>
        <dbReference type="ARBA" id="ARBA00022723"/>
    </source>
</evidence>
<evidence type="ECO:0000313" key="8">
    <source>
        <dbReference type="Proteomes" id="UP000035680"/>
    </source>
</evidence>
<evidence type="ECO:0000256" key="1">
    <source>
        <dbReference type="ARBA" id="ARBA00004141"/>
    </source>
</evidence>
<dbReference type="PANTHER" id="PTHR45630:SF7">
    <property type="entry name" value="ENDOPLASMIC RETICULUM TRANSMEMBRANE HELIX TRANSLOCASE"/>
    <property type="match status" value="1"/>
</dbReference>
<reference evidence="8" key="1">
    <citation type="submission" date="2014-07" db="EMBL/GenBank/DDBJ databases">
        <authorList>
            <person name="Martin A.A"/>
            <person name="De Silva N."/>
        </authorList>
    </citation>
    <scope>NUCLEOTIDE SEQUENCE</scope>
</reference>
<protein>
    <submittedName>
        <fullName evidence="9">Probable cation-transporting ATPase (inferred by orthology to a C. elegans protein)</fullName>
    </submittedName>
</protein>
<sequence>MFEMLVVKQHLVNITMTRNMGNKRYPVNVYRNKKWMKINFDQLLVGKLVPIGRSLNDNNVPCNLLLLRGSCILNESMLIGENVSQMKELI</sequence>
<comment type="subcellular location">
    <subcellularLocation>
        <location evidence="1">Membrane</location>
        <topology evidence="1">Multi-pass membrane protein</topology>
    </subcellularLocation>
</comment>
<keyword evidence="5" id="KW-0460">Magnesium</keyword>
<evidence type="ECO:0000256" key="4">
    <source>
        <dbReference type="ARBA" id="ARBA00022840"/>
    </source>
</evidence>
<keyword evidence="2" id="KW-0479">Metal-binding</keyword>
<name>A0A0K0FRG6_STRVS</name>
<dbReference type="GO" id="GO:0005524">
    <property type="term" value="F:ATP binding"/>
    <property type="evidence" value="ECO:0007669"/>
    <property type="project" value="UniProtKB-KW"/>
</dbReference>
<keyword evidence="6" id="KW-1278">Translocase</keyword>
<dbReference type="InterPro" id="IPR006544">
    <property type="entry name" value="P-type_TPase_V"/>
</dbReference>